<keyword evidence="1" id="KW-0732">Signal</keyword>
<comment type="caution">
    <text evidence="2">The sequence shown here is derived from an EMBL/GenBank/DDBJ whole genome shotgun (WGS) entry which is preliminary data.</text>
</comment>
<keyword evidence="3" id="KW-1185">Reference proteome</keyword>
<proteinExistence type="predicted"/>
<reference evidence="2 3" key="1">
    <citation type="submission" date="2020-08" db="EMBL/GenBank/DDBJ databases">
        <title>Novel species isolated from subtropical streams in China.</title>
        <authorList>
            <person name="Lu H."/>
        </authorList>
    </citation>
    <scope>NUCLEOTIDE SEQUENCE [LARGE SCALE GENOMIC DNA]</scope>
    <source>
        <strain evidence="2 3">KACC 16656</strain>
    </source>
</reference>
<dbReference type="Proteomes" id="UP000648257">
    <property type="component" value="Unassembled WGS sequence"/>
</dbReference>
<dbReference type="InterPro" id="IPR010281">
    <property type="entry name" value="DUF885"/>
</dbReference>
<dbReference type="PANTHER" id="PTHR33361:SF2">
    <property type="entry name" value="DUF885 DOMAIN-CONTAINING PROTEIN"/>
    <property type="match status" value="1"/>
</dbReference>
<dbReference type="EMBL" id="JACOFW010000007">
    <property type="protein sequence ID" value="MBC3807336.1"/>
    <property type="molecule type" value="Genomic_DNA"/>
</dbReference>
<feature type="signal peptide" evidence="1">
    <location>
        <begin position="1"/>
        <end position="19"/>
    </location>
</feature>
<evidence type="ECO:0000313" key="3">
    <source>
        <dbReference type="Proteomes" id="UP000648257"/>
    </source>
</evidence>
<dbReference type="PANTHER" id="PTHR33361">
    <property type="entry name" value="GLR0591 PROTEIN"/>
    <property type="match status" value="1"/>
</dbReference>
<dbReference type="Pfam" id="PF05960">
    <property type="entry name" value="DUF885"/>
    <property type="match status" value="1"/>
</dbReference>
<sequence>MVRALISALALGAVSTVSAAPHDTAPAVAAKTVVEQAWVKKSNENAKLLLNFMGKYAPEGAGALGVDGLDEQITDMSRDLFDAKNKEALAIIAEYQKRLKTETHPKIKQDLQILIGSAEDFMRSEALTRKHFMPFVDVTSMIFGVMRQTLDPRIPAERQKTMLVRLNKYVGLTKGYRPITELTKERMQERLKANPKLIGPYKVEVEQVLSKSPTMIAGMKTMLEKSGLKDWEKSFAALEQQLTAYNAMVKSEVIPRARTDHRLPAEVYADNLRQYGVDIKPEELIAKALTSFAEIRNQMVITARILAKERNLPDADYRAVIRELKKDQIEKDKVMPLYEARLAEIEASIRKEKIVSLPDRKAKIRLATDAENAQQPAPHMSPPRLIGNTGEYGEFVLTTGMPADPSGKVLRFDDFTHEAGTWTLTAHEARPGHELQFAKMIEAGVSTARGVFAFNSVNVEGWALYAEAEMQPFEPTDGQLFALQARAQRAARAFLDPMVNLGQITPEAVQSFLMDEVGLSEGMAKQEMQRYTFRAPGQATSYFYGYQQLMETRQAAEVALRKKFDRQAFNDFVLAQGLVPAKILRQAVMEEFVAARLK</sequence>
<evidence type="ECO:0000313" key="2">
    <source>
        <dbReference type="EMBL" id="MBC3807336.1"/>
    </source>
</evidence>
<organism evidence="2 3">
    <name type="scientific">Undibacterium seohonense</name>
    <dbReference type="NCBI Taxonomy" id="1344950"/>
    <lineage>
        <taxon>Bacteria</taxon>
        <taxon>Pseudomonadati</taxon>
        <taxon>Pseudomonadota</taxon>
        <taxon>Betaproteobacteria</taxon>
        <taxon>Burkholderiales</taxon>
        <taxon>Oxalobacteraceae</taxon>
        <taxon>Undibacterium</taxon>
    </lineage>
</organism>
<accession>A0ABR6X3A3</accession>
<feature type="chain" id="PRO_5046422201" evidence="1">
    <location>
        <begin position="20"/>
        <end position="598"/>
    </location>
</feature>
<protein>
    <submittedName>
        <fullName evidence="2">DUF885 domain-containing protein</fullName>
    </submittedName>
</protein>
<evidence type="ECO:0000256" key="1">
    <source>
        <dbReference type="SAM" id="SignalP"/>
    </source>
</evidence>
<name>A0ABR6X3A3_9BURK</name>
<gene>
    <name evidence="2" type="ORF">H8K52_08265</name>
</gene>